<evidence type="ECO:0000313" key="1">
    <source>
        <dbReference type="EMBL" id="KAH7682536.1"/>
    </source>
</evidence>
<dbReference type="Proteomes" id="UP000827976">
    <property type="component" value="Chromosome 5"/>
</dbReference>
<name>A0ACB7W4M1_DIOAL</name>
<accession>A0ACB7W4M1</accession>
<proteinExistence type="predicted"/>
<sequence length="368" mass="41858">DAAKMKTKKLVFEEVFYACDAKTLERLKELSSRRRVIEQSINQSSNITEAIAREMAGGSSCPYEQDLRKLDHYLPLLINLVFYTESVKTKSLKLQKRVTDFKIRWSSPLSASCIMRIGSPKFYSIDNLRFELGMSLFLYGATLRERAFETLLTDLKETSTLFRKAAGVYRYLAEVILPPLQVHLPKDRPPEVTSSLSTVMSLICLADAQSRRKGKLSNPVVKAALWGQYLHEANSVLALSEEEGNDVLAKFKELLPINITLHELRSRRYLAEHLQHESHGTAVAVLRHAVAKTKKVRNPNSNSWCRVISQEISDAEKKLKKLEYNNETVYHEKIPGADSLPVLESKIIVDALPYEPQTIESSELYFQI</sequence>
<protein>
    <submittedName>
        <fullName evidence="1">BRO1 domain-containing protein</fullName>
    </submittedName>
</protein>
<feature type="non-terminal residue" evidence="1">
    <location>
        <position position="1"/>
    </location>
</feature>
<gene>
    <name evidence="1" type="ORF">IHE45_05G127900</name>
</gene>
<keyword evidence="2" id="KW-1185">Reference proteome</keyword>
<dbReference type="EMBL" id="CM037015">
    <property type="protein sequence ID" value="KAH7682536.1"/>
    <property type="molecule type" value="Genomic_DNA"/>
</dbReference>
<reference evidence="2" key="1">
    <citation type="journal article" date="2022" name="Nat. Commun.">
        <title>Chromosome evolution and the genetic basis of agronomically important traits in greater yam.</title>
        <authorList>
            <person name="Bredeson J.V."/>
            <person name="Lyons J.B."/>
            <person name="Oniyinde I.O."/>
            <person name="Okereke N.R."/>
            <person name="Kolade O."/>
            <person name="Nnabue I."/>
            <person name="Nwadili C.O."/>
            <person name="Hribova E."/>
            <person name="Parker M."/>
            <person name="Nwogha J."/>
            <person name="Shu S."/>
            <person name="Carlson J."/>
            <person name="Kariba R."/>
            <person name="Muthemba S."/>
            <person name="Knop K."/>
            <person name="Barton G.J."/>
            <person name="Sherwood A.V."/>
            <person name="Lopez-Montes A."/>
            <person name="Asiedu R."/>
            <person name="Jamnadass R."/>
            <person name="Muchugi A."/>
            <person name="Goodstein D."/>
            <person name="Egesi C.N."/>
            <person name="Featherston J."/>
            <person name="Asfaw A."/>
            <person name="Simpson G.G."/>
            <person name="Dolezel J."/>
            <person name="Hendre P.S."/>
            <person name="Van Deynze A."/>
            <person name="Kumar P.L."/>
            <person name="Obidiegwu J.E."/>
            <person name="Bhattacharjee R."/>
            <person name="Rokhsar D.S."/>
        </authorList>
    </citation>
    <scope>NUCLEOTIDE SEQUENCE [LARGE SCALE GENOMIC DNA]</scope>
    <source>
        <strain evidence="2">cv. TDa95/00328</strain>
    </source>
</reference>
<organism evidence="1 2">
    <name type="scientific">Dioscorea alata</name>
    <name type="common">Purple yam</name>
    <dbReference type="NCBI Taxonomy" id="55571"/>
    <lineage>
        <taxon>Eukaryota</taxon>
        <taxon>Viridiplantae</taxon>
        <taxon>Streptophyta</taxon>
        <taxon>Embryophyta</taxon>
        <taxon>Tracheophyta</taxon>
        <taxon>Spermatophyta</taxon>
        <taxon>Magnoliopsida</taxon>
        <taxon>Liliopsida</taxon>
        <taxon>Dioscoreales</taxon>
        <taxon>Dioscoreaceae</taxon>
        <taxon>Dioscorea</taxon>
    </lineage>
</organism>
<evidence type="ECO:0000313" key="2">
    <source>
        <dbReference type="Proteomes" id="UP000827976"/>
    </source>
</evidence>
<comment type="caution">
    <text evidence="1">The sequence shown here is derived from an EMBL/GenBank/DDBJ whole genome shotgun (WGS) entry which is preliminary data.</text>
</comment>